<dbReference type="Proteomes" id="UP001430374">
    <property type="component" value="Unassembled WGS sequence"/>
</dbReference>
<dbReference type="RefSeq" id="WP_235131648.1">
    <property type="nucleotide sequence ID" value="NZ_JACSGT010000001.1"/>
</dbReference>
<sequence>MAVENLGSIAQNDLKNHITFTPLGTKTGAEVFGKYNANSNCNVMMPYASNWVYVGGTMCYENAHDYAHIGDCIYKNDPAKAPTQGYATYEVSYGPVDICGSGGSSGGVGTMSTGGGTTPMGGGGSSGSTFTDDCTKVKSVNTTIPTLPSINAALKDAIADTKENAITAYTDYPQNPTFQYTAGTPGGVEIPKNPPKKYIYVGHTHNSPSSSTYSVPGWGDLNWIREVYENGKVDSNTVFVLITADGTQYAMTISDWTKFNMALYLPKNKSDEDIYFSKLSSRIGIEYYGEQVGGTLLVEGLIKENSTDKEQDLVYFLKMIKQHDMGINVFEMNNDFTKFTRVTLKNNNTQVNRTPCN</sequence>
<reference evidence="1" key="1">
    <citation type="submission" date="2021-08" db="EMBL/GenBank/DDBJ databases">
        <title>Complete genome sequence of Chryseobacterium sp strain PS-8.</title>
        <authorList>
            <person name="Das S.K."/>
        </authorList>
    </citation>
    <scope>NUCLEOTIDE SEQUENCE</scope>
    <source>
        <strain evidence="1">PS-8</strain>
    </source>
</reference>
<gene>
    <name evidence="1" type="ORF">H9Q08_12725</name>
</gene>
<protein>
    <submittedName>
        <fullName evidence="1">Uncharacterized protein</fullName>
    </submittedName>
</protein>
<accession>A0ABS9C6T0</accession>
<organism evidence="1 2">
    <name type="scientific">Chryseobacterium indicum</name>
    <dbReference type="NCBI Taxonomy" id="2766954"/>
    <lineage>
        <taxon>Bacteria</taxon>
        <taxon>Pseudomonadati</taxon>
        <taxon>Bacteroidota</taxon>
        <taxon>Flavobacteriia</taxon>
        <taxon>Flavobacteriales</taxon>
        <taxon>Weeksellaceae</taxon>
        <taxon>Chryseobacterium group</taxon>
        <taxon>Chryseobacterium</taxon>
    </lineage>
</organism>
<comment type="caution">
    <text evidence="1">The sequence shown here is derived from an EMBL/GenBank/DDBJ whole genome shotgun (WGS) entry which is preliminary data.</text>
</comment>
<keyword evidence="2" id="KW-1185">Reference proteome</keyword>
<proteinExistence type="predicted"/>
<evidence type="ECO:0000313" key="2">
    <source>
        <dbReference type="Proteomes" id="UP001430374"/>
    </source>
</evidence>
<evidence type="ECO:0000313" key="1">
    <source>
        <dbReference type="EMBL" id="MCF2220166.1"/>
    </source>
</evidence>
<name>A0ABS9C6T0_9FLAO</name>
<dbReference type="EMBL" id="JACSGT010000001">
    <property type="protein sequence ID" value="MCF2220166.1"/>
    <property type="molecule type" value="Genomic_DNA"/>
</dbReference>